<dbReference type="GO" id="GO:0000785">
    <property type="term" value="C:chromatin"/>
    <property type="evidence" value="ECO:0007669"/>
    <property type="project" value="TreeGrafter"/>
</dbReference>
<keyword evidence="3" id="KW-0479">Metal-binding</keyword>
<gene>
    <name evidence="11" type="primary">Mo02251</name>
    <name evidence="11" type="ORF">E5Q_02251</name>
</gene>
<evidence type="ECO:0000256" key="5">
    <source>
        <dbReference type="ARBA" id="ARBA00022833"/>
    </source>
</evidence>
<evidence type="ECO:0000259" key="9">
    <source>
        <dbReference type="PROSITE" id="PS51184"/>
    </source>
</evidence>
<evidence type="ECO:0000256" key="2">
    <source>
        <dbReference type="ARBA" id="ARBA00012900"/>
    </source>
</evidence>
<accession>G7DYD5</accession>
<dbReference type="GO" id="GO:0140684">
    <property type="term" value="F:histone H3K9me2/H3K9me3 demethylase activity"/>
    <property type="evidence" value="ECO:0007669"/>
    <property type="project" value="UniProtKB-EC"/>
</dbReference>
<dbReference type="InterPro" id="IPR003347">
    <property type="entry name" value="JmjC_dom"/>
</dbReference>
<comment type="similarity">
    <text evidence="1">Belongs to the JHDM3 histone demethylase family.</text>
</comment>
<keyword evidence="4" id="KW-0863">Zinc-finger</keyword>
<dbReference type="InterPro" id="IPR034732">
    <property type="entry name" value="EPHD"/>
</dbReference>
<sequence>MDADGPVESAVPAEKSLTREMSPGPASPAVKSEAAKSMSDRSEAGSRHSSPPTSLASSEDATSSKKPSAGPHSAPGTSKKPRPRRRIPVTSEPRPTPELLASLTEREDEYTGVDSDDSDDDSSEIDIDELEDLDLPPGLGTQEGRKTYRRIRPAYYYRPDLSTSLCKGTPVFMPTMEEFMDFYAFIKSVDRYGMQAGIVKVVPPKEWTESLTPIDHPLRQTKIKSPICQHILGQKGLFNLHNVARTRSYNVKQWKAICDDPTRVSPDFWKRSARHGGDDSESPPKTRSRAFAAGTNRPQKKRKGAPDSDDENEPASKQANALPKDEPEVDVEEHKGESLRPGELFTDKEWEDFDLPSQLQGPSPSDYTADVLKEIERRYWRSLAIGSPPMYGADSAGSLFDPKQTVWNVAELDNLLSRVGGSRKIPGVNTPYLYFGSWRATFAWHVEDMDLYSINYLHFGAPKCWYSVPQREHERFEQYMAGQFASARNTCPQFMRHKSYLASPTIISNHGITLNRCVQFAGEFMLTYPHGYHSGFNLGFNCAESVNFATEEWVPIGRKAKKCGCVDDSVTINVDQWLMEAAQSKLQEDEAKGIVRKPIRAYKPVKKPKIDDSVKVKLTIPAKPPYVCALCPDLSTEGLVPLAGPLSAAAFASSAGISAVSAPAPTSVDMPMAGSEDQAELPLTDDVVAMAEANKITPTKKTIKTLSGIRHAHRICATFIPMTWIDRDGETGQELVYGVDKVERARWNLKCQLCSDRHGAKVQCTRSKSCYKACHATCAMKADSTFMIDAVIRLEHGLVSCIEAAKPLQEGETEDNELSEKLAVRPAIYSAADLLKPIGEVQTVVLCTSHNPLVLAAATKKKHDELAARIAAIPTGSPLLVRTSGGICDVTLARNVPEHGAVIVCFSTGTHAEYKYAKICDEEARAKEAAKLAARAKADQEIYVYNHSQRSAAASPSMPTGPYQISTGYAGRSKYGYSASAYAANRSALPSLSDLGVYAPSSCPVSTSPSLTMQVPAASHYSSVYGANLPKSQPTSLLPVIQPVAPPASRAVTLPISLPARLPAMPRSESAGTSSIYGSSLPQTEAFSKSYGSTYSTAYTQPSAARYTDLSNNRQLPPISSLLPGPPASVSSPQSYTLYPAYTSSLPRSAPPSASLPAHAIAHHSQFAHHTQSSPRMNLQDSTPVTNTL</sequence>
<dbReference type="EC" id="1.14.11.66" evidence="2"/>
<feature type="compositionally biased region" description="Basic and acidic residues" evidence="7">
    <location>
        <begin position="275"/>
        <end position="284"/>
    </location>
</feature>
<dbReference type="OrthoDB" id="9547406at2759"/>
<feature type="domain" description="JmjC" evidence="9">
    <location>
        <begin position="401"/>
        <end position="565"/>
    </location>
</feature>
<dbReference type="PROSITE" id="PS51183">
    <property type="entry name" value="JMJN"/>
    <property type="match status" value="1"/>
</dbReference>
<feature type="compositionally biased region" description="Polar residues" evidence="7">
    <location>
        <begin position="1168"/>
        <end position="1189"/>
    </location>
</feature>
<dbReference type="SMART" id="SM00558">
    <property type="entry name" value="JmjC"/>
    <property type="match status" value="1"/>
</dbReference>
<dbReference type="InterPro" id="IPR013083">
    <property type="entry name" value="Znf_RING/FYVE/PHD"/>
</dbReference>
<reference evidence="11 12" key="2">
    <citation type="journal article" date="2012" name="Open Biol.">
        <title>Characteristics of nucleosomes and linker DNA regions on the genome of the basidiomycete Mixia osmundae revealed by mono- and dinucleosome mapping.</title>
        <authorList>
            <person name="Nishida H."/>
            <person name="Kondo S."/>
            <person name="Matsumoto T."/>
            <person name="Suzuki Y."/>
            <person name="Yoshikawa H."/>
            <person name="Taylor T.D."/>
            <person name="Sugiyama J."/>
        </authorList>
    </citation>
    <scope>NUCLEOTIDE SEQUENCE [LARGE SCALE GENOMIC DNA]</scope>
    <source>
        <strain evidence="12">CBS 9802 / IAM 14324 / JCM 22182 / KY 12970</strain>
    </source>
</reference>
<dbReference type="PROSITE" id="PS51184">
    <property type="entry name" value="JMJC"/>
    <property type="match status" value="1"/>
</dbReference>
<dbReference type="RefSeq" id="XP_014570095.1">
    <property type="nucleotide sequence ID" value="XM_014714609.1"/>
</dbReference>
<comment type="catalytic activity">
    <reaction evidence="6">
        <text>N(6),N(6),N(6)-trimethyl-L-lysyl(9)-[histone H3] + 2 2-oxoglutarate + 2 O2 = N(6)-methyl-L-lysyl(9)-[histone H3] + 2 formaldehyde + 2 succinate + 2 CO2</text>
        <dbReference type="Rhea" id="RHEA:60200"/>
        <dbReference type="Rhea" id="RHEA-COMP:15538"/>
        <dbReference type="Rhea" id="RHEA-COMP:15542"/>
        <dbReference type="ChEBI" id="CHEBI:15379"/>
        <dbReference type="ChEBI" id="CHEBI:16526"/>
        <dbReference type="ChEBI" id="CHEBI:16810"/>
        <dbReference type="ChEBI" id="CHEBI:16842"/>
        <dbReference type="ChEBI" id="CHEBI:30031"/>
        <dbReference type="ChEBI" id="CHEBI:61929"/>
        <dbReference type="ChEBI" id="CHEBI:61961"/>
        <dbReference type="EC" id="1.14.11.66"/>
    </reaction>
</comment>
<dbReference type="STRING" id="764103.G7DYD5"/>
<dbReference type="InterPro" id="IPR003349">
    <property type="entry name" value="JmjN"/>
</dbReference>
<dbReference type="Proteomes" id="UP000009131">
    <property type="component" value="Unassembled WGS sequence"/>
</dbReference>
<dbReference type="PANTHER" id="PTHR10694">
    <property type="entry name" value="LYSINE-SPECIFIC DEMETHYLASE"/>
    <property type="match status" value="1"/>
</dbReference>
<evidence type="ECO:0000259" key="10">
    <source>
        <dbReference type="PROSITE" id="PS51805"/>
    </source>
</evidence>
<protein>
    <recommendedName>
        <fullName evidence="2">[histone H3]-trimethyl-L-lysine(9) demethylase</fullName>
        <ecNumber evidence="2">1.14.11.66</ecNumber>
    </recommendedName>
</protein>
<dbReference type="InParanoid" id="G7DYD5"/>
<dbReference type="Pfam" id="PF02375">
    <property type="entry name" value="JmjN"/>
    <property type="match status" value="1"/>
</dbReference>
<evidence type="ECO:0000256" key="1">
    <source>
        <dbReference type="ARBA" id="ARBA00009711"/>
    </source>
</evidence>
<dbReference type="PROSITE" id="PS51805">
    <property type="entry name" value="EPHD"/>
    <property type="match status" value="1"/>
</dbReference>
<feature type="region of interest" description="Disordered" evidence="7">
    <location>
        <begin position="269"/>
        <end position="343"/>
    </location>
</feature>
<dbReference type="HOGENOM" id="CLU_001442_1_2_1"/>
<dbReference type="PANTHER" id="PTHR10694:SF7">
    <property type="entry name" value="[HISTONE H3]-TRIMETHYL-L-LYSINE(9) DEMETHYLASE"/>
    <property type="match status" value="1"/>
</dbReference>
<comment type="caution">
    <text evidence="11">The sequence shown here is derived from an EMBL/GenBank/DDBJ whole genome shotgun (WGS) entry which is preliminary data.</text>
</comment>
<evidence type="ECO:0000256" key="3">
    <source>
        <dbReference type="ARBA" id="ARBA00022723"/>
    </source>
</evidence>
<dbReference type="Pfam" id="PF02373">
    <property type="entry name" value="JmjC"/>
    <property type="match status" value="1"/>
</dbReference>
<dbReference type="Pfam" id="PF13832">
    <property type="entry name" value="zf-HC5HC2H_2"/>
    <property type="match status" value="1"/>
</dbReference>
<organism evidence="11 12">
    <name type="scientific">Mixia osmundae (strain CBS 9802 / IAM 14324 / JCM 22182 / KY 12970)</name>
    <dbReference type="NCBI Taxonomy" id="764103"/>
    <lineage>
        <taxon>Eukaryota</taxon>
        <taxon>Fungi</taxon>
        <taxon>Dikarya</taxon>
        <taxon>Basidiomycota</taxon>
        <taxon>Pucciniomycotina</taxon>
        <taxon>Mixiomycetes</taxon>
        <taxon>Mixiales</taxon>
        <taxon>Mixiaceae</taxon>
        <taxon>Mixia</taxon>
    </lineage>
</organism>
<reference evidence="11 12" key="1">
    <citation type="journal article" date="2011" name="J. Gen. Appl. Microbiol.">
        <title>Draft genome sequencing of the enigmatic basidiomycete Mixia osmundae.</title>
        <authorList>
            <person name="Nishida H."/>
            <person name="Nagatsuka Y."/>
            <person name="Sugiyama J."/>
        </authorList>
    </citation>
    <scope>NUCLEOTIDE SEQUENCE [LARGE SCALE GENOMIC DNA]</scope>
    <source>
        <strain evidence="12">CBS 9802 / IAM 14324 / JCM 22182 / KY 12970</strain>
    </source>
</reference>
<name>G7DYD5_MIXOS</name>
<dbReference type="EMBL" id="BABT02000062">
    <property type="protein sequence ID" value="GAA95595.1"/>
    <property type="molecule type" value="Genomic_DNA"/>
</dbReference>
<feature type="domain" description="PHD-type" evidence="10">
    <location>
        <begin position="675"/>
        <end position="805"/>
    </location>
</feature>
<feature type="domain" description="JmjN" evidence="8">
    <location>
        <begin position="169"/>
        <end position="210"/>
    </location>
</feature>
<evidence type="ECO:0000259" key="8">
    <source>
        <dbReference type="PROSITE" id="PS51183"/>
    </source>
</evidence>
<dbReference type="Gene3D" id="3.30.40.10">
    <property type="entry name" value="Zinc/RING finger domain, C3HC4 (zinc finger)"/>
    <property type="match status" value="1"/>
</dbReference>
<dbReference type="GO" id="GO:0010468">
    <property type="term" value="P:regulation of gene expression"/>
    <property type="evidence" value="ECO:0007669"/>
    <property type="project" value="TreeGrafter"/>
</dbReference>
<evidence type="ECO:0000313" key="12">
    <source>
        <dbReference type="Proteomes" id="UP000009131"/>
    </source>
</evidence>
<feature type="region of interest" description="Disordered" evidence="7">
    <location>
        <begin position="1163"/>
        <end position="1189"/>
    </location>
</feature>
<evidence type="ECO:0000256" key="6">
    <source>
        <dbReference type="ARBA" id="ARBA00049349"/>
    </source>
</evidence>
<evidence type="ECO:0000256" key="7">
    <source>
        <dbReference type="SAM" id="MobiDB-lite"/>
    </source>
</evidence>
<dbReference type="GO" id="GO:0005634">
    <property type="term" value="C:nucleus"/>
    <property type="evidence" value="ECO:0007669"/>
    <property type="project" value="TreeGrafter"/>
</dbReference>
<evidence type="ECO:0000313" key="11">
    <source>
        <dbReference type="EMBL" id="GAA95595.1"/>
    </source>
</evidence>
<evidence type="ECO:0000256" key="4">
    <source>
        <dbReference type="ARBA" id="ARBA00022771"/>
    </source>
</evidence>
<keyword evidence="5" id="KW-0862">Zinc</keyword>
<dbReference type="GO" id="GO:0051864">
    <property type="term" value="F:histone H3K36 demethylase activity"/>
    <property type="evidence" value="ECO:0007669"/>
    <property type="project" value="TreeGrafter"/>
</dbReference>
<proteinExistence type="inferred from homology"/>
<dbReference type="GO" id="GO:0008270">
    <property type="term" value="F:zinc ion binding"/>
    <property type="evidence" value="ECO:0007669"/>
    <property type="project" value="UniProtKB-KW"/>
</dbReference>
<dbReference type="CDD" id="cd15571">
    <property type="entry name" value="ePHD"/>
    <property type="match status" value="1"/>
</dbReference>
<dbReference type="SUPFAM" id="SSF51197">
    <property type="entry name" value="Clavaminate synthase-like"/>
    <property type="match status" value="1"/>
</dbReference>
<dbReference type="Gene3D" id="2.60.120.650">
    <property type="entry name" value="Cupin"/>
    <property type="match status" value="1"/>
</dbReference>
<feature type="region of interest" description="Disordered" evidence="7">
    <location>
        <begin position="1"/>
        <end position="146"/>
    </location>
</feature>
<feature type="compositionally biased region" description="Basic and acidic residues" evidence="7">
    <location>
        <begin position="332"/>
        <end position="343"/>
    </location>
</feature>
<feature type="compositionally biased region" description="Acidic residues" evidence="7">
    <location>
        <begin position="106"/>
        <end position="134"/>
    </location>
</feature>
<dbReference type="eggNOG" id="KOG0958">
    <property type="taxonomic scope" value="Eukaryota"/>
</dbReference>
<keyword evidence="12" id="KW-1185">Reference proteome</keyword>
<feature type="compositionally biased region" description="Polar residues" evidence="7">
    <location>
        <begin position="47"/>
        <end position="66"/>
    </location>
</feature>
<dbReference type="SMART" id="SM00545">
    <property type="entry name" value="JmjN"/>
    <property type="match status" value="1"/>
</dbReference>
<dbReference type="AlphaFoldDB" id="G7DYD5"/>